<keyword evidence="3" id="KW-1185">Reference proteome</keyword>
<evidence type="ECO:0000313" key="3">
    <source>
        <dbReference type="Proteomes" id="UP001500466"/>
    </source>
</evidence>
<dbReference type="Pfam" id="PF13280">
    <property type="entry name" value="WYL"/>
    <property type="match status" value="1"/>
</dbReference>
<comment type="caution">
    <text evidence="2">The sequence shown here is derived from an EMBL/GenBank/DDBJ whole genome shotgun (WGS) entry which is preliminary data.</text>
</comment>
<accession>A0ABP9HC37</accession>
<dbReference type="PANTHER" id="PTHR34580:SF3">
    <property type="entry name" value="PROTEIN PAFB"/>
    <property type="match status" value="1"/>
</dbReference>
<dbReference type="Proteomes" id="UP001500466">
    <property type="component" value="Unassembled WGS sequence"/>
</dbReference>
<evidence type="ECO:0000313" key="2">
    <source>
        <dbReference type="EMBL" id="GAA4967166.1"/>
    </source>
</evidence>
<gene>
    <name evidence="2" type="ORF">GCM10023205_34990</name>
</gene>
<reference evidence="3" key="1">
    <citation type="journal article" date="2019" name="Int. J. Syst. Evol. Microbiol.">
        <title>The Global Catalogue of Microorganisms (GCM) 10K type strain sequencing project: providing services to taxonomists for standard genome sequencing and annotation.</title>
        <authorList>
            <consortium name="The Broad Institute Genomics Platform"/>
            <consortium name="The Broad Institute Genome Sequencing Center for Infectious Disease"/>
            <person name="Wu L."/>
            <person name="Ma J."/>
        </authorList>
    </citation>
    <scope>NUCLEOTIDE SEQUENCE [LARGE SCALE GENOMIC DNA]</scope>
    <source>
        <strain evidence="3">JCM 17986</strain>
    </source>
</reference>
<dbReference type="InterPro" id="IPR051534">
    <property type="entry name" value="CBASS_pafABC_assoc_protein"/>
</dbReference>
<organism evidence="2 3">
    <name type="scientific">Yinghuangia aomiensis</name>
    <dbReference type="NCBI Taxonomy" id="676205"/>
    <lineage>
        <taxon>Bacteria</taxon>
        <taxon>Bacillati</taxon>
        <taxon>Actinomycetota</taxon>
        <taxon>Actinomycetes</taxon>
        <taxon>Kitasatosporales</taxon>
        <taxon>Streptomycetaceae</taxon>
        <taxon>Yinghuangia</taxon>
    </lineage>
</organism>
<sequence length="195" mass="22365">MTPRRLWRRASAIRNGRPVDARRRVARGARRIGFAYTAADGAESARRVEPYRQVLMRRRWYLLGWDLDRADWRTFRLDRVREPVPAGALFAPRPLPAETAYAYLRAEMTAPRHRVAVTVEAPADRVADRFKYDEQAVVEPLGEQRCRVVTRVDSFEWLVLVVGLLDVDFVVEEPRAFADRCRAMGGRLKRAGSGG</sequence>
<evidence type="ECO:0000259" key="1">
    <source>
        <dbReference type="Pfam" id="PF13280"/>
    </source>
</evidence>
<dbReference type="PANTHER" id="PTHR34580">
    <property type="match status" value="1"/>
</dbReference>
<dbReference type="PROSITE" id="PS52050">
    <property type="entry name" value="WYL"/>
    <property type="match status" value="1"/>
</dbReference>
<feature type="domain" description="WYL" evidence="1">
    <location>
        <begin position="27"/>
        <end position="82"/>
    </location>
</feature>
<dbReference type="RefSeq" id="WP_345676431.1">
    <property type="nucleotide sequence ID" value="NZ_BAABHS010000011.1"/>
</dbReference>
<dbReference type="EMBL" id="BAABHS010000011">
    <property type="protein sequence ID" value="GAA4967166.1"/>
    <property type="molecule type" value="Genomic_DNA"/>
</dbReference>
<proteinExistence type="predicted"/>
<name>A0ABP9HC37_9ACTN</name>
<protein>
    <recommendedName>
        <fullName evidence="1">WYL domain-containing protein</fullName>
    </recommendedName>
</protein>
<dbReference type="InterPro" id="IPR026881">
    <property type="entry name" value="WYL_dom"/>
</dbReference>